<dbReference type="Pfam" id="PF02743">
    <property type="entry name" value="dCache_1"/>
    <property type="match status" value="1"/>
</dbReference>
<dbReference type="InterPro" id="IPR033479">
    <property type="entry name" value="dCache_1"/>
</dbReference>
<dbReference type="SMART" id="SM00304">
    <property type="entry name" value="HAMP"/>
    <property type="match status" value="1"/>
</dbReference>
<dbReference type="PANTHER" id="PTHR32089:SF117">
    <property type="entry name" value="METHYL ACCEPTING SENSORY TRANSDUCER WITH CACHE_1 SMALL MOLECULE BINDING DOMAIN"/>
    <property type="match status" value="1"/>
</dbReference>
<evidence type="ECO:0000259" key="12">
    <source>
        <dbReference type="PROSITE" id="PS50885"/>
    </source>
</evidence>
<feature type="domain" description="HAMP" evidence="12">
    <location>
        <begin position="298"/>
        <end position="352"/>
    </location>
</feature>
<name>A0ABS4B7X5_9GAMM</name>
<feature type="domain" description="Methyl-accepting transducer" evidence="11">
    <location>
        <begin position="357"/>
        <end position="593"/>
    </location>
</feature>
<keyword evidence="3" id="KW-0145">Chemotaxis</keyword>
<evidence type="ECO:0000256" key="1">
    <source>
        <dbReference type="ARBA" id="ARBA00004651"/>
    </source>
</evidence>
<evidence type="ECO:0000256" key="3">
    <source>
        <dbReference type="ARBA" id="ARBA00022500"/>
    </source>
</evidence>
<evidence type="ECO:0000256" key="8">
    <source>
        <dbReference type="ARBA" id="ARBA00029447"/>
    </source>
</evidence>
<sequence>MTLSLRGKLLAASLGVVLLMAALLGIVAFHTLKSRTLGAIQSEAVNYGHAHSVAIGNWLADRKHAVDALAAVIADNPETTLVPHLLQTRTSGGFGLTYFGSEQGEMTRHDPSLNTANYDPRVRPWYQNASKAGRLIVTAPYVSVTMQQMVVTLAEPVSHQGRVIGVAGADLSLDALIDEVLAMKVQGEGYAMLLDRAGLIVGHPNKELALKQVAELDPGLTGAALDAWSRDGELHGANLNGREVLLSVQGVPGTDWLLAMVMYKDVLEAPLATLLWQLVGLTLVLLLVFGALLIAMFNYLFADLGRVSKALAAIAHGEGDLTVQIATRSKDEVGLLAQNFNLFVTRLHGIVSRLRDVTIELAAQSRTQAAGAEARSQRVRQQQDEIVMVATAVTEMASATQEIAGNAEFAATTAGEAVSLAVAGQSQVGQSQRSITGLADEVSDASQTIHELDGHAQQISGILATISGIAEQTNLLALNAAIEAARAGEQGRGFAVVADEVRVLSRRTHDSTAEIQQMIEALQQTTRRAVGGMETSRRLAGTSVEDAESANQSLARINEAIGSISDMATQIAAAAEEQTSVTGEISRNTENIRHVSQALAEQAGEEAAQAAELKSLTERLEQEIGRFRL</sequence>
<dbReference type="PROSITE" id="PS50111">
    <property type="entry name" value="CHEMOTAXIS_TRANSDUC_2"/>
    <property type="match status" value="1"/>
</dbReference>
<dbReference type="InterPro" id="IPR029151">
    <property type="entry name" value="Sensor-like_sf"/>
</dbReference>
<dbReference type="Pfam" id="PF00015">
    <property type="entry name" value="MCPsignal"/>
    <property type="match status" value="1"/>
</dbReference>
<evidence type="ECO:0000313" key="13">
    <source>
        <dbReference type="EMBL" id="MBP0603586.1"/>
    </source>
</evidence>
<keyword evidence="5 10" id="KW-1133">Transmembrane helix</keyword>
<evidence type="ECO:0000256" key="9">
    <source>
        <dbReference type="PROSITE-ProRule" id="PRU00284"/>
    </source>
</evidence>
<evidence type="ECO:0000256" key="10">
    <source>
        <dbReference type="SAM" id="Phobius"/>
    </source>
</evidence>
<gene>
    <name evidence="13" type="ORF">J8I01_13840</name>
</gene>
<keyword evidence="14" id="KW-1185">Reference proteome</keyword>
<proteinExistence type="inferred from homology"/>
<dbReference type="InterPro" id="IPR003660">
    <property type="entry name" value="HAMP_dom"/>
</dbReference>
<feature type="transmembrane region" description="Helical" evidence="10">
    <location>
        <begin position="274"/>
        <end position="301"/>
    </location>
</feature>
<dbReference type="Gene3D" id="3.30.450.20">
    <property type="entry name" value="PAS domain"/>
    <property type="match status" value="2"/>
</dbReference>
<dbReference type="CDD" id="cd06225">
    <property type="entry name" value="HAMP"/>
    <property type="match status" value="1"/>
</dbReference>
<comment type="similarity">
    <text evidence="8">Belongs to the methyl-accepting chemotaxis (MCP) protein family.</text>
</comment>
<protein>
    <submittedName>
        <fullName evidence="13">Methyl-accepting chemotaxis protein</fullName>
    </submittedName>
</protein>
<evidence type="ECO:0000256" key="7">
    <source>
        <dbReference type="ARBA" id="ARBA00023224"/>
    </source>
</evidence>
<dbReference type="EMBL" id="JAGIQF010000007">
    <property type="protein sequence ID" value="MBP0603586.1"/>
    <property type="molecule type" value="Genomic_DNA"/>
</dbReference>
<dbReference type="SUPFAM" id="SSF58104">
    <property type="entry name" value="Methyl-accepting chemotaxis protein (MCP) signaling domain"/>
    <property type="match status" value="1"/>
</dbReference>
<evidence type="ECO:0000256" key="4">
    <source>
        <dbReference type="ARBA" id="ARBA00022692"/>
    </source>
</evidence>
<dbReference type="InterPro" id="IPR004089">
    <property type="entry name" value="MCPsignal_dom"/>
</dbReference>
<dbReference type="SUPFAM" id="SSF103190">
    <property type="entry name" value="Sensory domain-like"/>
    <property type="match status" value="1"/>
</dbReference>
<dbReference type="CDD" id="cd11386">
    <property type="entry name" value="MCP_signal"/>
    <property type="match status" value="1"/>
</dbReference>
<dbReference type="RefSeq" id="WP_209794287.1">
    <property type="nucleotide sequence ID" value="NZ_JAGIQF010000007.1"/>
</dbReference>
<evidence type="ECO:0000256" key="6">
    <source>
        <dbReference type="ARBA" id="ARBA00023136"/>
    </source>
</evidence>
<dbReference type="Pfam" id="PF00672">
    <property type="entry name" value="HAMP"/>
    <property type="match status" value="1"/>
</dbReference>
<dbReference type="CDD" id="cd12913">
    <property type="entry name" value="PDC1_MCP_like"/>
    <property type="match status" value="1"/>
</dbReference>
<keyword evidence="4 10" id="KW-0812">Transmembrane</keyword>
<evidence type="ECO:0000256" key="2">
    <source>
        <dbReference type="ARBA" id="ARBA00022475"/>
    </source>
</evidence>
<dbReference type="Proteomes" id="UP000666661">
    <property type="component" value="Unassembled WGS sequence"/>
</dbReference>
<keyword evidence="7 9" id="KW-0807">Transducer</keyword>
<dbReference type="CDD" id="cd12912">
    <property type="entry name" value="PDC2_MCP_like"/>
    <property type="match status" value="1"/>
</dbReference>
<accession>A0ABS4B7X5</accession>
<dbReference type="PANTHER" id="PTHR32089">
    <property type="entry name" value="METHYL-ACCEPTING CHEMOTAXIS PROTEIN MCPB"/>
    <property type="match status" value="1"/>
</dbReference>
<evidence type="ECO:0000313" key="14">
    <source>
        <dbReference type="Proteomes" id="UP000666661"/>
    </source>
</evidence>
<organism evidence="13 14">
    <name type="scientific">Aeromonas sanarellii</name>
    <dbReference type="NCBI Taxonomy" id="633415"/>
    <lineage>
        <taxon>Bacteria</taxon>
        <taxon>Pseudomonadati</taxon>
        <taxon>Pseudomonadota</taxon>
        <taxon>Gammaproteobacteria</taxon>
        <taxon>Aeromonadales</taxon>
        <taxon>Aeromonadaceae</taxon>
        <taxon>Aeromonas</taxon>
    </lineage>
</organism>
<evidence type="ECO:0000259" key="11">
    <source>
        <dbReference type="PROSITE" id="PS50111"/>
    </source>
</evidence>
<comment type="subcellular location">
    <subcellularLocation>
        <location evidence="1">Cell membrane</location>
        <topology evidence="1">Multi-pass membrane protein</topology>
    </subcellularLocation>
</comment>
<evidence type="ECO:0000256" key="5">
    <source>
        <dbReference type="ARBA" id="ARBA00022989"/>
    </source>
</evidence>
<reference evidence="13 14" key="1">
    <citation type="submission" date="2021-03" db="EMBL/GenBank/DDBJ databases">
        <title>Plant growth promoting bacteria isolated from wild legumes nodules and trapping Phaseolus vulgaris L. nodules in the center and southern Mexico.</title>
        <authorList>
            <person name="Estrada P."/>
        </authorList>
    </citation>
    <scope>NUCLEOTIDE SEQUENCE [LARGE SCALE GENOMIC DNA]</scope>
    <source>
        <strain evidence="13 14">MaGu-431</strain>
    </source>
</reference>
<dbReference type="SMART" id="SM00283">
    <property type="entry name" value="MA"/>
    <property type="match status" value="1"/>
</dbReference>
<comment type="caution">
    <text evidence="13">The sequence shown here is derived from an EMBL/GenBank/DDBJ whole genome shotgun (WGS) entry which is preliminary data.</text>
</comment>
<dbReference type="PROSITE" id="PS50885">
    <property type="entry name" value="HAMP"/>
    <property type="match status" value="1"/>
</dbReference>
<keyword evidence="2" id="KW-1003">Cell membrane</keyword>
<dbReference type="Gene3D" id="1.10.287.950">
    <property type="entry name" value="Methyl-accepting chemotaxis protein"/>
    <property type="match status" value="1"/>
</dbReference>
<keyword evidence="6 10" id="KW-0472">Membrane</keyword>